<protein>
    <submittedName>
        <fullName evidence="1">Uncharacterized protein</fullName>
    </submittedName>
</protein>
<evidence type="ECO:0000313" key="1">
    <source>
        <dbReference type="EMBL" id="GAI78382.1"/>
    </source>
</evidence>
<reference evidence="1" key="1">
    <citation type="journal article" date="2014" name="Front. Microbiol.">
        <title>High frequency of phylogenetically diverse reductive dehalogenase-homologous genes in deep subseafloor sedimentary metagenomes.</title>
        <authorList>
            <person name="Kawai M."/>
            <person name="Futagami T."/>
            <person name="Toyoda A."/>
            <person name="Takaki Y."/>
            <person name="Nishi S."/>
            <person name="Hori S."/>
            <person name="Arai W."/>
            <person name="Tsubouchi T."/>
            <person name="Morono Y."/>
            <person name="Uchiyama I."/>
            <person name="Ito T."/>
            <person name="Fujiyama A."/>
            <person name="Inagaki F."/>
            <person name="Takami H."/>
        </authorList>
    </citation>
    <scope>NUCLEOTIDE SEQUENCE</scope>
    <source>
        <strain evidence="1">Expedition CK06-06</strain>
    </source>
</reference>
<gene>
    <name evidence="1" type="ORF">S12H4_25921</name>
</gene>
<dbReference type="AlphaFoldDB" id="X1RCA8"/>
<proteinExistence type="predicted"/>
<name>X1RCA8_9ZZZZ</name>
<accession>X1RCA8</accession>
<dbReference type="EMBL" id="BARW01014655">
    <property type="protein sequence ID" value="GAI78382.1"/>
    <property type="molecule type" value="Genomic_DNA"/>
</dbReference>
<sequence length="45" mass="5365">MDNLITITYHFDSVPDGWYMVDYEGMAYIQTEKDFLIEPEYSSVH</sequence>
<comment type="caution">
    <text evidence="1">The sequence shown here is derived from an EMBL/GenBank/DDBJ whole genome shotgun (WGS) entry which is preliminary data.</text>
</comment>
<organism evidence="1">
    <name type="scientific">marine sediment metagenome</name>
    <dbReference type="NCBI Taxonomy" id="412755"/>
    <lineage>
        <taxon>unclassified sequences</taxon>
        <taxon>metagenomes</taxon>
        <taxon>ecological metagenomes</taxon>
    </lineage>
</organism>